<accession>A0ABP3TZJ4</accession>
<gene>
    <name evidence="1" type="ORF">GCM10009105_31810</name>
</gene>
<dbReference type="InterPro" id="IPR008711">
    <property type="entry name" value="Recombinase_NinB"/>
</dbReference>
<keyword evidence="2" id="KW-1185">Reference proteome</keyword>
<dbReference type="Proteomes" id="UP001501523">
    <property type="component" value="Unassembled WGS sequence"/>
</dbReference>
<reference evidence="2" key="1">
    <citation type="journal article" date="2019" name="Int. J. Syst. Evol. Microbiol.">
        <title>The Global Catalogue of Microorganisms (GCM) 10K type strain sequencing project: providing services to taxonomists for standard genome sequencing and annotation.</title>
        <authorList>
            <consortium name="The Broad Institute Genomics Platform"/>
            <consortium name="The Broad Institute Genome Sequencing Center for Infectious Disease"/>
            <person name="Wu L."/>
            <person name="Ma J."/>
        </authorList>
    </citation>
    <scope>NUCLEOTIDE SEQUENCE [LARGE SCALE GENOMIC DNA]</scope>
    <source>
        <strain evidence="2">JCM 15421</strain>
    </source>
</reference>
<protein>
    <submittedName>
        <fullName evidence="1">Uncharacterized protein</fullName>
    </submittedName>
</protein>
<dbReference type="SUPFAM" id="SSF103370">
    <property type="entry name" value="NinB"/>
    <property type="match status" value="1"/>
</dbReference>
<dbReference type="Pfam" id="PF05772">
    <property type="entry name" value="NinB"/>
    <property type="match status" value="1"/>
</dbReference>
<proteinExistence type="predicted"/>
<dbReference type="EMBL" id="BAAAEU010000024">
    <property type="protein sequence ID" value="GAA0721468.1"/>
    <property type="molecule type" value="Genomic_DNA"/>
</dbReference>
<evidence type="ECO:0000313" key="2">
    <source>
        <dbReference type="Proteomes" id="UP001501523"/>
    </source>
</evidence>
<evidence type="ECO:0000313" key="1">
    <source>
        <dbReference type="EMBL" id="GAA0721468.1"/>
    </source>
</evidence>
<organism evidence="1 2">
    <name type="scientific">Dokdonella soli</name>
    <dbReference type="NCBI Taxonomy" id="529810"/>
    <lineage>
        <taxon>Bacteria</taxon>
        <taxon>Pseudomonadati</taxon>
        <taxon>Pseudomonadota</taxon>
        <taxon>Gammaproteobacteria</taxon>
        <taxon>Lysobacterales</taxon>
        <taxon>Rhodanobacteraceae</taxon>
        <taxon>Dokdonella</taxon>
    </lineage>
</organism>
<comment type="caution">
    <text evidence="1">The sequence shown here is derived from an EMBL/GenBank/DDBJ whole genome shotgun (WGS) entry which is preliminary data.</text>
</comment>
<name>A0ABP3TZJ4_9GAMM</name>
<dbReference type="Gene3D" id="1.10.3790.10">
    <property type="entry name" value="NinB"/>
    <property type="match status" value="1"/>
</dbReference>
<dbReference type="InterPro" id="IPR036619">
    <property type="entry name" value="NinB_sf"/>
</dbReference>
<dbReference type="RefSeq" id="WP_343792901.1">
    <property type="nucleotide sequence ID" value="NZ_BAAAEU010000024.1"/>
</dbReference>
<sequence length="139" mass="15374">MNAQTYPHAHAAEPWREALTEQQRKILNAACGDLADQIVWHGNRMSKDDWRHFIAGTILGWRMMPAYDRGEGAPGFIMLGGSSLDLTKAQCIDAITMVFHIGDDPESQGLKSPPVRWCASVCKARWLVDEPALGAREAA</sequence>